<keyword evidence="5" id="KW-1185">Reference proteome</keyword>
<accession>A0A1M4X8B6</accession>
<dbReference type="GO" id="GO:0005975">
    <property type="term" value="P:carbohydrate metabolic process"/>
    <property type="evidence" value="ECO:0007669"/>
    <property type="project" value="InterPro"/>
</dbReference>
<comment type="similarity">
    <text evidence="1">Belongs to the glycosyl hydrolase 16 family.</text>
</comment>
<dbReference type="InterPro" id="IPR050546">
    <property type="entry name" value="Glycosyl_Hydrlase_16"/>
</dbReference>
<dbReference type="SUPFAM" id="SSF49899">
    <property type="entry name" value="Concanavalin A-like lectins/glucanases"/>
    <property type="match status" value="1"/>
</dbReference>
<dbReference type="InterPro" id="IPR035986">
    <property type="entry name" value="PKD_dom_sf"/>
</dbReference>
<dbReference type="SMART" id="SM00089">
    <property type="entry name" value="PKD"/>
    <property type="match status" value="1"/>
</dbReference>
<dbReference type="InterPro" id="IPR013783">
    <property type="entry name" value="Ig-like_fold"/>
</dbReference>
<name>A0A1M4X8B6_9BACT</name>
<evidence type="ECO:0000256" key="1">
    <source>
        <dbReference type="ARBA" id="ARBA00006865"/>
    </source>
</evidence>
<sequence>MPFYILAILLGLFSCSKKSDSPTQNPVPSNLVVNAIPSTDNSGNVSFTATATNAVSYEYDFGNGVFQTVPTGVVTYQYPNGGTYTVNVTAKGAVGQTISKSLQVTVATALGLVWSDEFNTNGAPDPAKWGYDLGGGGYGNNELEYYTNRPENVIVENGVLKIKAIKENYNGSAYTSARLLSKDKFAFKYGKVEVSAKLPAGVGTWPAIWMLGSNISTAGWPACGEIDIMEHRGSELNKIFGTLHYPGHSGGNADGNTKMISNATTAFHKYSLDWSVSAIKIYVDDQLIHTVANTASLPFNQDFFFILNVAMGGTFGGTVDPNFTNATMEVDYIRVYR</sequence>
<dbReference type="Pfam" id="PF00801">
    <property type="entry name" value="PKD"/>
    <property type="match status" value="1"/>
</dbReference>
<dbReference type="InterPro" id="IPR022409">
    <property type="entry name" value="PKD/Chitinase_dom"/>
</dbReference>
<dbReference type="AlphaFoldDB" id="A0A1M4X8B6"/>
<dbReference type="GO" id="GO:0004553">
    <property type="term" value="F:hydrolase activity, hydrolyzing O-glycosyl compounds"/>
    <property type="evidence" value="ECO:0007669"/>
    <property type="project" value="InterPro"/>
</dbReference>
<reference evidence="4 5" key="1">
    <citation type="submission" date="2016-11" db="EMBL/GenBank/DDBJ databases">
        <authorList>
            <person name="Jaros S."/>
            <person name="Januszkiewicz K."/>
            <person name="Wedrychowicz H."/>
        </authorList>
    </citation>
    <scope>NUCLEOTIDE SEQUENCE [LARGE SCALE GENOMIC DNA]</scope>
    <source>
        <strain evidence="4 5">DSM 18119</strain>
    </source>
</reference>
<dbReference type="STRING" id="1121884.SAMN02745131_01380"/>
<feature type="domain" description="PKD" evidence="2">
    <location>
        <begin position="48"/>
        <end position="113"/>
    </location>
</feature>
<evidence type="ECO:0000259" key="2">
    <source>
        <dbReference type="PROSITE" id="PS50093"/>
    </source>
</evidence>
<evidence type="ECO:0000313" key="5">
    <source>
        <dbReference type="Proteomes" id="UP000184048"/>
    </source>
</evidence>
<dbReference type="PROSITE" id="PS51762">
    <property type="entry name" value="GH16_2"/>
    <property type="match status" value="1"/>
</dbReference>
<dbReference type="InterPro" id="IPR000601">
    <property type="entry name" value="PKD_dom"/>
</dbReference>
<dbReference type="Pfam" id="PF00722">
    <property type="entry name" value="Glyco_hydro_16"/>
    <property type="match status" value="1"/>
</dbReference>
<dbReference type="CDD" id="cd08023">
    <property type="entry name" value="GH16_laminarinase_like"/>
    <property type="match status" value="1"/>
</dbReference>
<dbReference type="CDD" id="cd00146">
    <property type="entry name" value="PKD"/>
    <property type="match status" value="1"/>
</dbReference>
<dbReference type="Gene3D" id="2.60.120.200">
    <property type="match status" value="1"/>
</dbReference>
<feature type="domain" description="GH16" evidence="3">
    <location>
        <begin position="88"/>
        <end position="337"/>
    </location>
</feature>
<dbReference type="PANTHER" id="PTHR10963:SF55">
    <property type="entry name" value="GLYCOSIDE HYDROLASE FAMILY 16 PROTEIN"/>
    <property type="match status" value="1"/>
</dbReference>
<dbReference type="InterPro" id="IPR013320">
    <property type="entry name" value="ConA-like_dom_sf"/>
</dbReference>
<evidence type="ECO:0000313" key="4">
    <source>
        <dbReference type="EMBL" id="SHE89748.1"/>
    </source>
</evidence>
<dbReference type="SUPFAM" id="SSF49299">
    <property type="entry name" value="PKD domain"/>
    <property type="match status" value="1"/>
</dbReference>
<proteinExistence type="inferred from homology"/>
<protein>
    <submittedName>
        <fullName evidence="4">Glycosyl hydrolases family 16</fullName>
    </submittedName>
</protein>
<organism evidence="4 5">
    <name type="scientific">Flavisolibacter ginsengisoli DSM 18119</name>
    <dbReference type="NCBI Taxonomy" id="1121884"/>
    <lineage>
        <taxon>Bacteria</taxon>
        <taxon>Pseudomonadati</taxon>
        <taxon>Bacteroidota</taxon>
        <taxon>Chitinophagia</taxon>
        <taxon>Chitinophagales</taxon>
        <taxon>Chitinophagaceae</taxon>
        <taxon>Flavisolibacter</taxon>
    </lineage>
</organism>
<keyword evidence="4" id="KW-0378">Hydrolase</keyword>
<dbReference type="EMBL" id="FQUU01000004">
    <property type="protein sequence ID" value="SHE89748.1"/>
    <property type="molecule type" value="Genomic_DNA"/>
</dbReference>
<dbReference type="PANTHER" id="PTHR10963">
    <property type="entry name" value="GLYCOSYL HYDROLASE-RELATED"/>
    <property type="match status" value="1"/>
</dbReference>
<dbReference type="Gene3D" id="2.60.40.10">
    <property type="entry name" value="Immunoglobulins"/>
    <property type="match status" value="1"/>
</dbReference>
<evidence type="ECO:0000259" key="3">
    <source>
        <dbReference type="PROSITE" id="PS51762"/>
    </source>
</evidence>
<dbReference type="Proteomes" id="UP000184048">
    <property type="component" value="Unassembled WGS sequence"/>
</dbReference>
<gene>
    <name evidence="4" type="ORF">SAMN02745131_01380</name>
</gene>
<dbReference type="PROSITE" id="PS50093">
    <property type="entry name" value="PKD"/>
    <property type="match status" value="1"/>
</dbReference>
<dbReference type="InterPro" id="IPR000757">
    <property type="entry name" value="Beta-glucanase-like"/>
</dbReference>